<evidence type="ECO:0000313" key="1">
    <source>
        <dbReference type="EMBL" id="PLW16461.1"/>
    </source>
</evidence>
<dbReference type="EMBL" id="PGCI01000042">
    <property type="protein sequence ID" value="PLW46150.1"/>
    <property type="molecule type" value="Genomic_DNA"/>
</dbReference>
<dbReference type="EMBL" id="PGCI01000771">
    <property type="protein sequence ID" value="PLW16461.1"/>
    <property type="molecule type" value="Genomic_DNA"/>
</dbReference>
<comment type="caution">
    <text evidence="2">The sequence shown here is derived from an EMBL/GenBank/DDBJ whole genome shotgun (WGS) entry which is preliminary data.</text>
</comment>
<evidence type="ECO:0000313" key="5">
    <source>
        <dbReference type="Proteomes" id="UP000235392"/>
    </source>
</evidence>
<gene>
    <name evidence="3" type="ORF">PCANC_07845</name>
    <name evidence="2" type="ORF">PCASD_04159</name>
    <name evidence="1" type="ORF">PCASD_18540</name>
</gene>
<keyword evidence="4" id="KW-1185">Reference proteome</keyword>
<protein>
    <submittedName>
        <fullName evidence="2">Uncharacterized protein</fullName>
    </submittedName>
</protein>
<evidence type="ECO:0000313" key="2">
    <source>
        <dbReference type="EMBL" id="PLW46150.1"/>
    </source>
</evidence>
<evidence type="ECO:0000313" key="3">
    <source>
        <dbReference type="EMBL" id="PLW47517.1"/>
    </source>
</evidence>
<dbReference type="EMBL" id="PGCJ01000110">
    <property type="protein sequence ID" value="PLW47517.1"/>
    <property type="molecule type" value="Genomic_DNA"/>
</dbReference>
<dbReference type="Proteomes" id="UP000235388">
    <property type="component" value="Unassembled WGS sequence"/>
</dbReference>
<reference evidence="4 5" key="1">
    <citation type="submission" date="2017-11" db="EMBL/GenBank/DDBJ databases">
        <title>De novo assembly and phasing of dikaryotic genomes from two isolates of Puccinia coronata f. sp. avenae, the causal agent of oat crown rust.</title>
        <authorList>
            <person name="Miller M.E."/>
            <person name="Zhang Y."/>
            <person name="Omidvar V."/>
            <person name="Sperschneider J."/>
            <person name="Schwessinger B."/>
            <person name="Raley C."/>
            <person name="Palmer J.M."/>
            <person name="Garnica D."/>
            <person name="Upadhyaya N."/>
            <person name="Rathjen J."/>
            <person name="Taylor J.M."/>
            <person name="Park R.F."/>
            <person name="Dodds P.N."/>
            <person name="Hirsch C.D."/>
            <person name="Kianian S.F."/>
            <person name="Figueroa M."/>
        </authorList>
    </citation>
    <scope>NUCLEOTIDE SEQUENCE [LARGE SCALE GENOMIC DNA]</scope>
    <source>
        <strain evidence="3">12NC29</strain>
        <strain evidence="2">12SD80</strain>
    </source>
</reference>
<dbReference type="PANTHER" id="PTHR33069">
    <property type="entry name" value="CHROMOSOME 7, WHOLE GENOME SHOTGUN SEQUENCE-RELATED"/>
    <property type="match status" value="1"/>
</dbReference>
<proteinExistence type="predicted"/>
<name>A0A2N5V821_9BASI</name>
<evidence type="ECO:0000313" key="4">
    <source>
        <dbReference type="Proteomes" id="UP000235388"/>
    </source>
</evidence>
<accession>A0A2N5V821</accession>
<dbReference type="PANTHER" id="PTHR33069:SF3">
    <property type="entry name" value="DYNEIN HEAVY CHAIN TAIL DOMAIN-CONTAINING PROTEIN"/>
    <property type="match status" value="1"/>
</dbReference>
<dbReference type="Proteomes" id="UP000235392">
    <property type="component" value="Unassembled WGS sequence"/>
</dbReference>
<dbReference type="AlphaFoldDB" id="A0A2N5V821"/>
<organism evidence="2 5">
    <name type="scientific">Puccinia coronata f. sp. avenae</name>
    <dbReference type="NCBI Taxonomy" id="200324"/>
    <lineage>
        <taxon>Eukaryota</taxon>
        <taxon>Fungi</taxon>
        <taxon>Dikarya</taxon>
        <taxon>Basidiomycota</taxon>
        <taxon>Pucciniomycotina</taxon>
        <taxon>Pucciniomycetes</taxon>
        <taxon>Pucciniales</taxon>
        <taxon>Pucciniaceae</taxon>
        <taxon>Puccinia</taxon>
    </lineage>
</organism>
<sequence>MSKFFAFRQLNIPSTAPSESTKSTNVVPESICQQGGLIYENFQNLRKKHQQFVLWNPSRTIVSVDMTRETWNEALNELQFKILPLLRRQLNTLPKLLNPPELPEHMNASKLQLITEIQSELDHSTDRVFIISCWCSKWIRLVNDSSRRPRLQRIKTIQTRRITVETTSLNASVIYNLRPLLPTHKSLKKPSNIQN</sequence>